<accession>A0A7X5ZQ37</accession>
<evidence type="ECO:0000259" key="9">
    <source>
        <dbReference type="PROSITE" id="PS51384"/>
    </source>
</evidence>
<evidence type="ECO:0000256" key="7">
    <source>
        <dbReference type="ARBA" id="ARBA00023014"/>
    </source>
</evidence>
<evidence type="ECO:0000256" key="1">
    <source>
        <dbReference type="ARBA" id="ARBA00001974"/>
    </source>
</evidence>
<sequence>MVPTVEVVVVSRHTEAEGVVSLELGSATGEPLPSWTPGAHLDLWLPTGLIRQYSLCGDCGDTDSDTWRVAVLAEPRSRGGSAWLHANATEGTRLKVVGPRNHFEPLPAREYVFIAGGIGITPLLPMIARAQRDGAGWRLWYGGRSRRSMAFLGELDGHGERVRVWPQDECGLLDLPAILGELEPGTLVYCCGPVGLLDAVQEHCRELPPKTLHVERFTASERQGGGGDDRPFEVECAASGLTVTVPAGVSILDSLARAGVEVPSSCTEGVCATCETVVLDGEPDHRDSVLSEEEREEGEVMMICVSRAKGDRLVLDV</sequence>
<dbReference type="CDD" id="cd00207">
    <property type="entry name" value="fer2"/>
    <property type="match status" value="1"/>
</dbReference>
<dbReference type="SUPFAM" id="SSF52343">
    <property type="entry name" value="Ferredoxin reductase-like, C-terminal NADP-linked domain"/>
    <property type="match status" value="1"/>
</dbReference>
<protein>
    <submittedName>
        <fullName evidence="10">Ferredoxin-NADP reductase</fullName>
    </submittedName>
</protein>
<evidence type="ECO:0000256" key="4">
    <source>
        <dbReference type="ARBA" id="ARBA00022723"/>
    </source>
</evidence>
<dbReference type="Pfam" id="PF00111">
    <property type="entry name" value="Fer2"/>
    <property type="match status" value="1"/>
</dbReference>
<proteinExistence type="predicted"/>
<dbReference type="PANTHER" id="PTHR47354:SF1">
    <property type="entry name" value="CARNITINE MONOOXYGENASE REDUCTASE SUBUNIT"/>
    <property type="match status" value="1"/>
</dbReference>
<evidence type="ECO:0000313" key="11">
    <source>
        <dbReference type="Proteomes" id="UP000545493"/>
    </source>
</evidence>
<evidence type="ECO:0000256" key="2">
    <source>
        <dbReference type="ARBA" id="ARBA00022630"/>
    </source>
</evidence>
<dbReference type="InterPro" id="IPR036010">
    <property type="entry name" value="2Fe-2S_ferredoxin-like_sf"/>
</dbReference>
<keyword evidence="7" id="KW-0411">Iron-sulfur</keyword>
<dbReference type="CDD" id="cd06185">
    <property type="entry name" value="PDR_like"/>
    <property type="match status" value="1"/>
</dbReference>
<feature type="domain" description="FAD-binding FR-type" evidence="9">
    <location>
        <begin position="2"/>
        <end position="106"/>
    </location>
</feature>
<dbReference type="Gene3D" id="2.40.30.10">
    <property type="entry name" value="Translation factors"/>
    <property type="match status" value="1"/>
</dbReference>
<comment type="caution">
    <text evidence="10">The sequence shown here is derived from an EMBL/GenBank/DDBJ whole genome shotgun (WGS) entry which is preliminary data.</text>
</comment>
<dbReference type="GO" id="GO:0046872">
    <property type="term" value="F:metal ion binding"/>
    <property type="evidence" value="ECO:0007669"/>
    <property type="project" value="UniProtKB-KW"/>
</dbReference>
<dbReference type="PROSITE" id="PS00197">
    <property type="entry name" value="2FE2S_FER_1"/>
    <property type="match status" value="1"/>
</dbReference>
<comment type="cofactor">
    <cofactor evidence="1">
        <name>FAD</name>
        <dbReference type="ChEBI" id="CHEBI:57692"/>
    </cofactor>
</comment>
<gene>
    <name evidence="10" type="ORF">FHU38_001738</name>
</gene>
<dbReference type="EMBL" id="JAAOYM010000001">
    <property type="protein sequence ID" value="NIJ11394.1"/>
    <property type="molecule type" value="Genomic_DNA"/>
</dbReference>
<keyword evidence="11" id="KW-1185">Reference proteome</keyword>
<evidence type="ECO:0000259" key="8">
    <source>
        <dbReference type="PROSITE" id="PS51085"/>
    </source>
</evidence>
<keyword evidence="6" id="KW-0408">Iron</keyword>
<reference evidence="10 11" key="1">
    <citation type="submission" date="2020-03" db="EMBL/GenBank/DDBJ databases">
        <title>Sequencing the genomes of 1000 actinobacteria strains.</title>
        <authorList>
            <person name="Klenk H.-P."/>
        </authorList>
    </citation>
    <scope>NUCLEOTIDE SEQUENCE [LARGE SCALE GENOMIC DNA]</scope>
    <source>
        <strain evidence="10 11">DSM 45685</strain>
    </source>
</reference>
<dbReference type="SUPFAM" id="SSF54292">
    <property type="entry name" value="2Fe-2S ferredoxin-like"/>
    <property type="match status" value="1"/>
</dbReference>
<dbReference type="InterPro" id="IPR012675">
    <property type="entry name" value="Beta-grasp_dom_sf"/>
</dbReference>
<keyword evidence="4" id="KW-0479">Metal-binding</keyword>
<dbReference type="Proteomes" id="UP000545493">
    <property type="component" value="Unassembled WGS sequence"/>
</dbReference>
<dbReference type="InterPro" id="IPR001041">
    <property type="entry name" value="2Fe-2S_ferredoxin-type"/>
</dbReference>
<dbReference type="GO" id="GO:0016491">
    <property type="term" value="F:oxidoreductase activity"/>
    <property type="evidence" value="ECO:0007669"/>
    <property type="project" value="UniProtKB-KW"/>
</dbReference>
<organism evidence="10 11">
    <name type="scientific">Saccharomonospora amisosensis</name>
    <dbReference type="NCBI Taxonomy" id="1128677"/>
    <lineage>
        <taxon>Bacteria</taxon>
        <taxon>Bacillati</taxon>
        <taxon>Actinomycetota</taxon>
        <taxon>Actinomycetes</taxon>
        <taxon>Pseudonocardiales</taxon>
        <taxon>Pseudonocardiaceae</taxon>
        <taxon>Saccharomonospora</taxon>
    </lineage>
</organism>
<dbReference type="InterPro" id="IPR017927">
    <property type="entry name" value="FAD-bd_FR_type"/>
</dbReference>
<dbReference type="PROSITE" id="PS51085">
    <property type="entry name" value="2FE2S_FER_2"/>
    <property type="match status" value="1"/>
</dbReference>
<evidence type="ECO:0000256" key="5">
    <source>
        <dbReference type="ARBA" id="ARBA00023002"/>
    </source>
</evidence>
<dbReference type="GO" id="GO:0051537">
    <property type="term" value="F:2 iron, 2 sulfur cluster binding"/>
    <property type="evidence" value="ECO:0007669"/>
    <property type="project" value="UniProtKB-KW"/>
</dbReference>
<dbReference type="PRINTS" id="PR00409">
    <property type="entry name" value="PHDIOXRDTASE"/>
</dbReference>
<dbReference type="InterPro" id="IPR039261">
    <property type="entry name" value="FNR_nucleotide-bd"/>
</dbReference>
<keyword evidence="3" id="KW-0001">2Fe-2S</keyword>
<dbReference type="AlphaFoldDB" id="A0A7X5ZQ37"/>
<evidence type="ECO:0000256" key="6">
    <source>
        <dbReference type="ARBA" id="ARBA00023004"/>
    </source>
</evidence>
<dbReference type="InterPro" id="IPR006058">
    <property type="entry name" value="2Fe2S_fd_BS"/>
</dbReference>
<dbReference type="Gene3D" id="3.40.50.80">
    <property type="entry name" value="Nucleotide-binding domain of ferredoxin-NADP reductase (FNR) module"/>
    <property type="match status" value="1"/>
</dbReference>
<dbReference type="PROSITE" id="PS51384">
    <property type="entry name" value="FAD_FR"/>
    <property type="match status" value="1"/>
</dbReference>
<feature type="domain" description="2Fe-2S ferredoxin-type" evidence="8">
    <location>
        <begin position="232"/>
        <end position="317"/>
    </location>
</feature>
<evidence type="ECO:0000313" key="10">
    <source>
        <dbReference type="EMBL" id="NIJ11394.1"/>
    </source>
</evidence>
<dbReference type="InterPro" id="IPR050415">
    <property type="entry name" value="MRET"/>
</dbReference>
<dbReference type="Gene3D" id="3.10.20.30">
    <property type="match status" value="1"/>
</dbReference>
<dbReference type="InterPro" id="IPR017938">
    <property type="entry name" value="Riboflavin_synthase-like_b-brl"/>
</dbReference>
<dbReference type="PANTHER" id="PTHR47354">
    <property type="entry name" value="NADH OXIDOREDUCTASE HCR"/>
    <property type="match status" value="1"/>
</dbReference>
<name>A0A7X5ZQ37_9PSEU</name>
<keyword evidence="2" id="KW-0285">Flavoprotein</keyword>
<dbReference type="SUPFAM" id="SSF63380">
    <property type="entry name" value="Riboflavin synthase domain-like"/>
    <property type="match status" value="1"/>
</dbReference>
<evidence type="ECO:0000256" key="3">
    <source>
        <dbReference type="ARBA" id="ARBA00022714"/>
    </source>
</evidence>
<keyword evidence="5" id="KW-0560">Oxidoreductase</keyword>